<dbReference type="InterPro" id="IPR050656">
    <property type="entry name" value="PINX1"/>
</dbReference>
<dbReference type="InterPro" id="IPR000467">
    <property type="entry name" value="G_patch_dom"/>
</dbReference>
<accession>A0A8S4S3N3</accession>
<comment type="caution">
    <text evidence="4">The sequence shown here is derived from an EMBL/GenBank/DDBJ whole genome shotgun (WGS) entry which is preliminary data.</text>
</comment>
<organism evidence="4 5">
    <name type="scientific">Pararge aegeria aegeria</name>
    <dbReference type="NCBI Taxonomy" id="348720"/>
    <lineage>
        <taxon>Eukaryota</taxon>
        <taxon>Metazoa</taxon>
        <taxon>Ecdysozoa</taxon>
        <taxon>Arthropoda</taxon>
        <taxon>Hexapoda</taxon>
        <taxon>Insecta</taxon>
        <taxon>Pterygota</taxon>
        <taxon>Neoptera</taxon>
        <taxon>Endopterygota</taxon>
        <taxon>Lepidoptera</taxon>
        <taxon>Glossata</taxon>
        <taxon>Ditrysia</taxon>
        <taxon>Papilionoidea</taxon>
        <taxon>Nymphalidae</taxon>
        <taxon>Satyrinae</taxon>
        <taxon>Satyrini</taxon>
        <taxon>Parargina</taxon>
        <taxon>Pararge</taxon>
    </lineage>
</organism>
<proteinExistence type="predicted"/>
<evidence type="ECO:0000313" key="5">
    <source>
        <dbReference type="Proteomes" id="UP000838756"/>
    </source>
</evidence>
<dbReference type="EMBL" id="CAKXAJ010025998">
    <property type="protein sequence ID" value="CAH2249661.1"/>
    <property type="molecule type" value="Genomic_DNA"/>
</dbReference>
<evidence type="ECO:0000259" key="3">
    <source>
        <dbReference type="PROSITE" id="PS50174"/>
    </source>
</evidence>
<feature type="region of interest" description="Disordered" evidence="2">
    <location>
        <begin position="349"/>
        <end position="371"/>
    </location>
</feature>
<gene>
    <name evidence="4" type="primary">jg18811</name>
    <name evidence="4" type="ORF">PAEG_LOCUS21951</name>
</gene>
<keyword evidence="5" id="KW-1185">Reference proteome</keyword>
<feature type="compositionally biased region" description="Basic residues" evidence="2">
    <location>
        <begin position="354"/>
        <end position="364"/>
    </location>
</feature>
<dbReference type="Pfam" id="PF01585">
    <property type="entry name" value="G-patch"/>
    <property type="match status" value="1"/>
</dbReference>
<dbReference type="SMART" id="SM00443">
    <property type="entry name" value="G_patch"/>
    <property type="match status" value="1"/>
</dbReference>
<protein>
    <recommendedName>
        <fullName evidence="1">G patch domain-containing protein 4</fullName>
    </recommendedName>
</protein>
<name>A0A8S4S3N3_9NEOP</name>
<dbReference type="PANTHER" id="PTHR23149:SF9">
    <property type="entry name" value="G PATCH DOMAIN-CONTAINING PROTEIN 4"/>
    <property type="match status" value="1"/>
</dbReference>
<dbReference type="PANTHER" id="PTHR23149">
    <property type="entry name" value="G PATCH DOMAIN CONTAINING PROTEIN"/>
    <property type="match status" value="1"/>
</dbReference>
<feature type="domain" description="G-patch" evidence="3">
    <location>
        <begin position="1"/>
        <end position="46"/>
    </location>
</feature>
<dbReference type="GO" id="GO:0005730">
    <property type="term" value="C:nucleolus"/>
    <property type="evidence" value="ECO:0007669"/>
    <property type="project" value="TreeGrafter"/>
</dbReference>
<dbReference type="GO" id="GO:0003676">
    <property type="term" value="F:nucleic acid binding"/>
    <property type="evidence" value="ECO:0007669"/>
    <property type="project" value="InterPro"/>
</dbReference>
<dbReference type="OrthoDB" id="10019757at2759"/>
<reference evidence="4" key="1">
    <citation type="submission" date="2022-03" db="EMBL/GenBank/DDBJ databases">
        <authorList>
            <person name="Lindestad O."/>
        </authorList>
    </citation>
    <scope>NUCLEOTIDE SEQUENCE</scope>
</reference>
<evidence type="ECO:0000256" key="1">
    <source>
        <dbReference type="ARBA" id="ARBA00040365"/>
    </source>
</evidence>
<feature type="region of interest" description="Disordered" evidence="2">
    <location>
        <begin position="124"/>
        <end position="143"/>
    </location>
</feature>
<dbReference type="AlphaFoldDB" id="A0A8S4S3N3"/>
<feature type="region of interest" description="Disordered" evidence="2">
    <location>
        <begin position="264"/>
        <end position="287"/>
    </location>
</feature>
<dbReference type="PROSITE" id="PS50174">
    <property type="entry name" value="G_PATCH"/>
    <property type="match status" value="1"/>
</dbReference>
<evidence type="ECO:0000313" key="4">
    <source>
        <dbReference type="EMBL" id="CAH2249661.1"/>
    </source>
</evidence>
<dbReference type="Proteomes" id="UP000838756">
    <property type="component" value="Unassembled WGS sequence"/>
</dbReference>
<evidence type="ECO:0000256" key="2">
    <source>
        <dbReference type="SAM" id="MobiDB-lite"/>
    </source>
</evidence>
<sequence>MEFARKQLEKYGWSDGKGLGKYETGISEPLKAKIKHSLTGVGYDPAADFTEHWWSTLYDKAASNLEVENKDGKTKKIQRKSKDEFEITNSTWKLKKKKKEIPKDNEQYSELFVKTAVIGQGGDITTRVRDSDSESDDEDDTKDKVKLTDEELYVACQGRTAHKGARHGLKALGKLLRIEQQEQILIQQLKYKGYTQHEKIKYICKEDSQIVEDANLNSQTEMNPIKKKNKKKKIRCTSTVTRSNEIQEAEQVPKDSEAVYENDLVSGRKPTKSKHKTDEENTQAEIPEETEIMKTRKKKKYQCDRTDDCVNVQVIDNLSNDSVTKNENNALIIGRISAKLKCKVNVDIPDHEGLKRKKKKKNHHDKIEDTN</sequence>